<keyword evidence="2" id="KW-1185">Reference proteome</keyword>
<gene>
    <name evidence="1" type="ORF">Tco_1041573</name>
</gene>
<dbReference type="Proteomes" id="UP001151760">
    <property type="component" value="Unassembled WGS sequence"/>
</dbReference>
<reference evidence="1" key="2">
    <citation type="submission" date="2022-01" db="EMBL/GenBank/DDBJ databases">
        <authorList>
            <person name="Yamashiro T."/>
            <person name="Shiraishi A."/>
            <person name="Satake H."/>
            <person name="Nakayama K."/>
        </authorList>
    </citation>
    <scope>NUCLEOTIDE SEQUENCE</scope>
</reference>
<reference evidence="1" key="1">
    <citation type="journal article" date="2022" name="Int. J. Mol. Sci.">
        <title>Draft Genome of Tanacetum Coccineum: Genomic Comparison of Closely Related Tanacetum-Family Plants.</title>
        <authorList>
            <person name="Yamashiro T."/>
            <person name="Shiraishi A."/>
            <person name="Nakayama K."/>
            <person name="Satake H."/>
        </authorList>
    </citation>
    <scope>NUCLEOTIDE SEQUENCE</scope>
</reference>
<dbReference type="Gene3D" id="1.10.287.110">
    <property type="entry name" value="DnaJ domain"/>
    <property type="match status" value="1"/>
</dbReference>
<dbReference type="EMBL" id="BQNB010018476">
    <property type="protein sequence ID" value="GJT74848.1"/>
    <property type="molecule type" value="Genomic_DNA"/>
</dbReference>
<feature type="non-terminal residue" evidence="1">
    <location>
        <position position="1"/>
    </location>
</feature>
<dbReference type="SUPFAM" id="SSF46565">
    <property type="entry name" value="Chaperone J-domain"/>
    <property type="match status" value="1"/>
</dbReference>
<evidence type="ECO:0000313" key="1">
    <source>
        <dbReference type="EMBL" id="GJT74848.1"/>
    </source>
</evidence>
<dbReference type="PANTHER" id="PTHR44137:SF32">
    <property type="entry name" value="DNAJ HEAT SHOCK AMINO-TERMINAL DOMAIN PROTEIN"/>
    <property type="match status" value="1"/>
</dbReference>
<comment type="caution">
    <text evidence="1">The sequence shown here is derived from an EMBL/GenBank/DDBJ whole genome shotgun (WGS) entry which is preliminary data.</text>
</comment>
<evidence type="ECO:0000313" key="2">
    <source>
        <dbReference type="Proteomes" id="UP001151760"/>
    </source>
</evidence>
<organism evidence="1 2">
    <name type="scientific">Tanacetum coccineum</name>
    <dbReference type="NCBI Taxonomy" id="301880"/>
    <lineage>
        <taxon>Eukaryota</taxon>
        <taxon>Viridiplantae</taxon>
        <taxon>Streptophyta</taxon>
        <taxon>Embryophyta</taxon>
        <taxon>Tracheophyta</taxon>
        <taxon>Spermatophyta</taxon>
        <taxon>Magnoliopsida</taxon>
        <taxon>eudicotyledons</taxon>
        <taxon>Gunneridae</taxon>
        <taxon>Pentapetalae</taxon>
        <taxon>asterids</taxon>
        <taxon>campanulids</taxon>
        <taxon>Asterales</taxon>
        <taxon>Asteraceae</taxon>
        <taxon>Asteroideae</taxon>
        <taxon>Anthemideae</taxon>
        <taxon>Anthemidinae</taxon>
        <taxon>Tanacetum</taxon>
    </lineage>
</organism>
<accession>A0ABQ5GGI7</accession>
<protein>
    <submittedName>
        <fullName evidence="1">Transcription factor, MADS-box</fullName>
    </submittedName>
</protein>
<dbReference type="InterPro" id="IPR001623">
    <property type="entry name" value="DnaJ_domain"/>
</dbReference>
<name>A0ABQ5GGI7_9ASTR</name>
<proteinExistence type="predicted"/>
<dbReference type="PANTHER" id="PTHR44137">
    <property type="entry name" value="BNAC03G44070D PROTEIN"/>
    <property type="match status" value="1"/>
</dbReference>
<dbReference type="InterPro" id="IPR036869">
    <property type="entry name" value="J_dom_sf"/>
</dbReference>
<sequence length="109" mass="12614">MARNETEARRYKTLAMVKLEQRSYASALSYLKKARRNYNKLDALDNLEAVIPVRSREDKTHYVVHGVTPKATNLEIKKTYRKIILLVHLDKCLEFPHAVTSATERLNDA</sequence>
<dbReference type="CDD" id="cd06257">
    <property type="entry name" value="DnaJ"/>
    <property type="match status" value="1"/>
</dbReference>